<dbReference type="EMBL" id="PFPC01000005">
    <property type="protein sequence ID" value="PIZ89695.1"/>
    <property type="molecule type" value="Genomic_DNA"/>
</dbReference>
<keyword evidence="1" id="KW-0436">Ligase</keyword>
<feature type="non-terminal residue" evidence="1">
    <location>
        <position position="58"/>
    </location>
</feature>
<dbReference type="Proteomes" id="UP000231538">
    <property type="component" value="Unassembled WGS sequence"/>
</dbReference>
<evidence type="ECO:0000313" key="1">
    <source>
        <dbReference type="EMBL" id="PIZ89695.1"/>
    </source>
</evidence>
<dbReference type="SUPFAM" id="SSF75304">
    <property type="entry name" value="Amidase signature (AS) enzymes"/>
    <property type="match status" value="1"/>
</dbReference>
<protein>
    <submittedName>
        <fullName evidence="1">Asp-tRNA(Asn)/Glu-tRNA(Gln) amidotransferase GatCAB subunit A</fullName>
        <ecNumber evidence="1">6.3.5.-</ecNumber>
    </submittedName>
</protein>
<dbReference type="AlphaFoldDB" id="A0A2M7V0M9"/>
<name>A0A2M7V0M9_9BACT</name>
<evidence type="ECO:0000313" key="2">
    <source>
        <dbReference type="Proteomes" id="UP000231538"/>
    </source>
</evidence>
<reference evidence="2" key="1">
    <citation type="submission" date="2017-09" db="EMBL/GenBank/DDBJ databases">
        <title>Depth-based differentiation of microbial function through sediment-hosted aquifers and enrichment of novel symbionts in the deep terrestrial subsurface.</title>
        <authorList>
            <person name="Probst A.J."/>
            <person name="Ladd B."/>
            <person name="Jarett J.K."/>
            <person name="Geller-Mcgrath D.E."/>
            <person name="Sieber C.M.K."/>
            <person name="Emerson J.B."/>
            <person name="Anantharaman K."/>
            <person name="Thomas B.C."/>
            <person name="Malmstrom R."/>
            <person name="Stieglmeier M."/>
            <person name="Klingl A."/>
            <person name="Woyke T."/>
            <person name="Ryan C.M."/>
            <person name="Banfield J.F."/>
        </authorList>
    </citation>
    <scope>NUCLEOTIDE SEQUENCE [LARGE SCALE GENOMIC DNA]</scope>
</reference>
<dbReference type="GO" id="GO:0016740">
    <property type="term" value="F:transferase activity"/>
    <property type="evidence" value="ECO:0007669"/>
    <property type="project" value="UniProtKB-KW"/>
</dbReference>
<proteinExistence type="predicted"/>
<dbReference type="EC" id="6.3.5.-" evidence="1"/>
<keyword evidence="1" id="KW-0808">Transferase</keyword>
<gene>
    <name evidence="1" type="primary">gatA</name>
    <name evidence="1" type="ORF">COX89_00165</name>
</gene>
<sequence>MELTNLTIKAAHQGLVKKEFSALELCQAYLDNIRQKDKSIRAFLTISGDSALSQAKKV</sequence>
<accession>A0A2M7V0M9</accession>
<dbReference type="Gene3D" id="3.90.1300.10">
    <property type="entry name" value="Amidase signature (AS) domain"/>
    <property type="match status" value="1"/>
</dbReference>
<comment type="caution">
    <text evidence="1">The sequence shown here is derived from an EMBL/GenBank/DDBJ whole genome shotgun (WGS) entry which is preliminary data.</text>
</comment>
<organism evidence="1 2">
    <name type="scientific">Candidatus Nealsonbacteria bacterium CG_4_10_14_0_2_um_filter_37_10</name>
    <dbReference type="NCBI Taxonomy" id="1974679"/>
    <lineage>
        <taxon>Bacteria</taxon>
        <taxon>Candidatus Nealsoniibacteriota</taxon>
    </lineage>
</organism>
<dbReference type="InterPro" id="IPR036928">
    <property type="entry name" value="AS_sf"/>
</dbReference>
<dbReference type="GO" id="GO:0016874">
    <property type="term" value="F:ligase activity"/>
    <property type="evidence" value="ECO:0007669"/>
    <property type="project" value="UniProtKB-KW"/>
</dbReference>